<sequence length="169" mass="19544">MIPAAKDAQSEKKKVNQIGNENSENESESFELPIPFPENSEEENLEVFYEYLPSKQIKINKIPSEFFENHDDCRNDVFKDTERHSELQGRNLCKLSLYCYYCQENVKSIKSQLKASKYSNCLQCIADLLICSVCCSLVITMYIAIVILLFVFLMIYYQSAQAAVVYFLL</sequence>
<feature type="transmembrane region" description="Helical" evidence="2">
    <location>
        <begin position="124"/>
        <end position="157"/>
    </location>
</feature>
<name>A0AAD2D5P2_EUPCR</name>
<reference evidence="3" key="1">
    <citation type="submission" date="2023-07" db="EMBL/GenBank/DDBJ databases">
        <authorList>
            <consortium name="AG Swart"/>
            <person name="Singh M."/>
            <person name="Singh A."/>
            <person name="Seah K."/>
            <person name="Emmerich C."/>
        </authorList>
    </citation>
    <scope>NUCLEOTIDE SEQUENCE</scope>
    <source>
        <strain evidence="3">DP1</strain>
    </source>
</reference>
<accession>A0AAD2D5P2</accession>
<proteinExistence type="predicted"/>
<evidence type="ECO:0000256" key="2">
    <source>
        <dbReference type="SAM" id="Phobius"/>
    </source>
</evidence>
<protein>
    <submittedName>
        <fullName evidence="3">Uncharacterized protein</fullName>
    </submittedName>
</protein>
<organism evidence="3 4">
    <name type="scientific">Euplotes crassus</name>
    <dbReference type="NCBI Taxonomy" id="5936"/>
    <lineage>
        <taxon>Eukaryota</taxon>
        <taxon>Sar</taxon>
        <taxon>Alveolata</taxon>
        <taxon>Ciliophora</taxon>
        <taxon>Intramacronucleata</taxon>
        <taxon>Spirotrichea</taxon>
        <taxon>Hypotrichia</taxon>
        <taxon>Euplotida</taxon>
        <taxon>Euplotidae</taxon>
        <taxon>Moneuplotes</taxon>
    </lineage>
</organism>
<dbReference type="Proteomes" id="UP001295684">
    <property type="component" value="Unassembled WGS sequence"/>
</dbReference>
<evidence type="ECO:0000313" key="3">
    <source>
        <dbReference type="EMBL" id="CAI2380646.1"/>
    </source>
</evidence>
<dbReference type="AlphaFoldDB" id="A0AAD2D5P2"/>
<keyword evidence="2" id="KW-1133">Transmembrane helix</keyword>
<feature type="region of interest" description="Disordered" evidence="1">
    <location>
        <begin position="1"/>
        <end position="36"/>
    </location>
</feature>
<keyword evidence="2" id="KW-0472">Membrane</keyword>
<gene>
    <name evidence="3" type="ORF">ECRASSUSDP1_LOCUS22083</name>
</gene>
<dbReference type="EMBL" id="CAMPGE010022615">
    <property type="protein sequence ID" value="CAI2380646.1"/>
    <property type="molecule type" value="Genomic_DNA"/>
</dbReference>
<comment type="caution">
    <text evidence="3">The sequence shown here is derived from an EMBL/GenBank/DDBJ whole genome shotgun (WGS) entry which is preliminary data.</text>
</comment>
<keyword evidence="2" id="KW-0812">Transmembrane</keyword>
<evidence type="ECO:0000256" key="1">
    <source>
        <dbReference type="SAM" id="MobiDB-lite"/>
    </source>
</evidence>
<evidence type="ECO:0000313" key="4">
    <source>
        <dbReference type="Proteomes" id="UP001295684"/>
    </source>
</evidence>
<keyword evidence="4" id="KW-1185">Reference proteome</keyword>